<dbReference type="AlphaFoldDB" id="A0A0E9REA6"/>
<name>A0A0E9REA6_ANGAN</name>
<accession>A0A0E9REA6</accession>
<sequence>METDLRLRPSSGTFWRHLFLPSSCSYGILRLNSKYKIDQIN</sequence>
<protein>
    <submittedName>
        <fullName evidence="1">Uncharacterized protein</fullName>
    </submittedName>
</protein>
<organism evidence="1">
    <name type="scientific">Anguilla anguilla</name>
    <name type="common">European freshwater eel</name>
    <name type="synonym">Muraena anguilla</name>
    <dbReference type="NCBI Taxonomy" id="7936"/>
    <lineage>
        <taxon>Eukaryota</taxon>
        <taxon>Metazoa</taxon>
        <taxon>Chordata</taxon>
        <taxon>Craniata</taxon>
        <taxon>Vertebrata</taxon>
        <taxon>Euteleostomi</taxon>
        <taxon>Actinopterygii</taxon>
        <taxon>Neopterygii</taxon>
        <taxon>Teleostei</taxon>
        <taxon>Anguilliformes</taxon>
        <taxon>Anguillidae</taxon>
        <taxon>Anguilla</taxon>
    </lineage>
</organism>
<reference evidence="1" key="2">
    <citation type="journal article" date="2015" name="Fish Shellfish Immunol.">
        <title>Early steps in the European eel (Anguilla anguilla)-Vibrio vulnificus interaction in the gills: Role of the RtxA13 toxin.</title>
        <authorList>
            <person name="Callol A."/>
            <person name="Pajuelo D."/>
            <person name="Ebbesson L."/>
            <person name="Teles M."/>
            <person name="MacKenzie S."/>
            <person name="Amaro C."/>
        </authorList>
    </citation>
    <scope>NUCLEOTIDE SEQUENCE</scope>
</reference>
<dbReference type="EMBL" id="GBXM01081101">
    <property type="protein sequence ID" value="JAH27476.1"/>
    <property type="molecule type" value="Transcribed_RNA"/>
</dbReference>
<evidence type="ECO:0000313" key="1">
    <source>
        <dbReference type="EMBL" id="JAH27476.1"/>
    </source>
</evidence>
<reference evidence="1" key="1">
    <citation type="submission" date="2014-11" db="EMBL/GenBank/DDBJ databases">
        <authorList>
            <person name="Amaro Gonzalez C."/>
        </authorList>
    </citation>
    <scope>NUCLEOTIDE SEQUENCE</scope>
</reference>
<proteinExistence type="predicted"/>